<dbReference type="EMBL" id="RAPO01000004">
    <property type="protein sequence ID" value="RKD88974.1"/>
    <property type="molecule type" value="Genomic_DNA"/>
</dbReference>
<reference evidence="2 3" key="1">
    <citation type="submission" date="2018-09" db="EMBL/GenBank/DDBJ databases">
        <title>Genomic Encyclopedia of Archaeal and Bacterial Type Strains, Phase II (KMG-II): from individual species to whole genera.</title>
        <authorList>
            <person name="Goeker M."/>
        </authorList>
    </citation>
    <scope>NUCLEOTIDE SEQUENCE [LARGE SCALE GENOMIC DNA]</scope>
    <source>
        <strain evidence="2 3">DSM 13151</strain>
    </source>
</reference>
<name>A0A419W0M8_9EURY</name>
<feature type="compositionally biased region" description="Polar residues" evidence="1">
    <location>
        <begin position="13"/>
        <end position="25"/>
    </location>
</feature>
<evidence type="ECO:0000313" key="3">
    <source>
        <dbReference type="Proteomes" id="UP000283805"/>
    </source>
</evidence>
<dbReference type="AlphaFoldDB" id="A0A419W0M8"/>
<protein>
    <submittedName>
        <fullName evidence="2">Uncharacterized protein</fullName>
    </submittedName>
</protein>
<comment type="caution">
    <text evidence="2">The sequence shown here is derived from an EMBL/GenBank/DDBJ whole genome shotgun (WGS) entry which is preliminary data.</text>
</comment>
<feature type="compositionally biased region" description="Basic and acidic residues" evidence="1">
    <location>
        <begin position="74"/>
        <end position="97"/>
    </location>
</feature>
<evidence type="ECO:0000256" key="1">
    <source>
        <dbReference type="SAM" id="MobiDB-lite"/>
    </source>
</evidence>
<accession>A0A419W0M8</accession>
<feature type="region of interest" description="Disordered" evidence="1">
    <location>
        <begin position="208"/>
        <end position="265"/>
    </location>
</feature>
<dbReference type="Proteomes" id="UP000283805">
    <property type="component" value="Unassembled WGS sequence"/>
</dbReference>
<proteinExistence type="predicted"/>
<feature type="compositionally biased region" description="Basic and acidic residues" evidence="1">
    <location>
        <begin position="241"/>
        <end position="257"/>
    </location>
</feature>
<feature type="region of interest" description="Disordered" evidence="1">
    <location>
        <begin position="1"/>
        <end position="135"/>
    </location>
</feature>
<organism evidence="2 3">
    <name type="scientific">Halopiger aswanensis</name>
    <dbReference type="NCBI Taxonomy" id="148449"/>
    <lineage>
        <taxon>Archaea</taxon>
        <taxon>Methanobacteriati</taxon>
        <taxon>Methanobacteriota</taxon>
        <taxon>Stenosarchaea group</taxon>
        <taxon>Halobacteria</taxon>
        <taxon>Halobacteriales</taxon>
        <taxon>Natrialbaceae</taxon>
        <taxon>Halopiger</taxon>
    </lineage>
</organism>
<sequence>MPGRPSIAEDETTATGGDRTSNPASRSPRGTVGAGKSPRAFRRARPARQVVPARCRAQRPGRALDDGYSAGAGHCERRKESDHDREPVQRDPSHVDESPPQVRELRPPTCRVMTTPPIVTPSPPTSKKTSSGNRKTCHSAMIGMLHQPHVQPRENRRNLQRSSVRTFRGGSAVVSSRARIRFSTVLSIRERSPRISARPTNFAVRLESPRSGTDARFVTAGSQTPDSGITTAFEPSSRARGQSERAFRQHCRGDSGRSRSGRVSP</sequence>
<evidence type="ECO:0000313" key="2">
    <source>
        <dbReference type="EMBL" id="RKD88974.1"/>
    </source>
</evidence>
<keyword evidence="3" id="KW-1185">Reference proteome</keyword>
<gene>
    <name evidence="2" type="ORF">ATJ93_3795</name>
</gene>
<feature type="compositionally biased region" description="Polar residues" evidence="1">
    <location>
        <begin position="220"/>
        <end position="234"/>
    </location>
</feature>